<protein>
    <recommendedName>
        <fullName evidence="3">ANTAR domain-containing protein</fullName>
    </recommendedName>
</protein>
<proteinExistence type="predicted"/>
<comment type="caution">
    <text evidence="1">The sequence shown here is derived from an EMBL/GenBank/DDBJ whole genome shotgun (WGS) entry which is preliminary data.</text>
</comment>
<name>A0ABP3JVI3_9ACTN</name>
<reference evidence="2" key="1">
    <citation type="journal article" date="2019" name="Int. J. Syst. Evol. Microbiol.">
        <title>The Global Catalogue of Microorganisms (GCM) 10K type strain sequencing project: providing services to taxonomists for standard genome sequencing and annotation.</title>
        <authorList>
            <consortium name="The Broad Institute Genomics Platform"/>
            <consortium name="The Broad Institute Genome Sequencing Center for Infectious Disease"/>
            <person name="Wu L."/>
            <person name="Ma J."/>
        </authorList>
    </citation>
    <scope>NUCLEOTIDE SEQUENCE [LARGE SCALE GENOMIC DNA]</scope>
    <source>
        <strain evidence="2">JCM 4805</strain>
    </source>
</reference>
<dbReference type="RefSeq" id="WP_346095514.1">
    <property type="nucleotide sequence ID" value="NZ_BAAABY010000023.1"/>
</dbReference>
<dbReference type="EMBL" id="BAAABY010000023">
    <property type="protein sequence ID" value="GAA0464914.1"/>
    <property type="molecule type" value="Genomic_DNA"/>
</dbReference>
<dbReference type="Proteomes" id="UP001500909">
    <property type="component" value="Unassembled WGS sequence"/>
</dbReference>
<evidence type="ECO:0008006" key="3">
    <source>
        <dbReference type="Google" id="ProtNLM"/>
    </source>
</evidence>
<dbReference type="SUPFAM" id="SSF55781">
    <property type="entry name" value="GAF domain-like"/>
    <property type="match status" value="1"/>
</dbReference>
<evidence type="ECO:0000313" key="2">
    <source>
        <dbReference type="Proteomes" id="UP001500909"/>
    </source>
</evidence>
<sequence>MAEGYSVADPAMSDCLEQFGAGRLPLHECADVLGLDGLALLLATDTGLPEPMLVHGPLTVPLEDLQLVHGRGPGPDAAQHGMTVLAPDLSDLVASRWTGLTPAIRSLGVAAVFAFPLRIGPVRIGALSGHRRAPGALTPPQLDGADALADAAARAVLRQTAWLAGRADQAGLPFAAAHRAAGVLAVRLGGVSLEHAWLRLRAHAFRHDRSLLDTADAVLRDGLAGL</sequence>
<keyword evidence="2" id="KW-1185">Reference proteome</keyword>
<evidence type="ECO:0000313" key="1">
    <source>
        <dbReference type="EMBL" id="GAA0464914.1"/>
    </source>
</evidence>
<organism evidence="1 2">
    <name type="scientific">Streptomyces olivaceiscleroticus</name>
    <dbReference type="NCBI Taxonomy" id="68245"/>
    <lineage>
        <taxon>Bacteria</taxon>
        <taxon>Bacillati</taxon>
        <taxon>Actinomycetota</taxon>
        <taxon>Actinomycetes</taxon>
        <taxon>Kitasatosporales</taxon>
        <taxon>Streptomycetaceae</taxon>
        <taxon>Streptomyces</taxon>
    </lineage>
</organism>
<accession>A0ABP3JVI3</accession>
<dbReference type="InterPro" id="IPR029016">
    <property type="entry name" value="GAF-like_dom_sf"/>
</dbReference>
<dbReference type="Gene3D" id="3.30.450.40">
    <property type="match status" value="1"/>
</dbReference>
<gene>
    <name evidence="1" type="ORF">GCM10010361_31110</name>
</gene>